<protein>
    <recommendedName>
        <fullName evidence="3">Restriction alleviation protein, Lar family</fullName>
    </recommendedName>
</protein>
<accession>A0AA87CCC2</accession>
<name>A0AA87CCC2_9CAUD</name>
<dbReference type="EMBL" id="BK063676">
    <property type="protein sequence ID" value="DBA35331.1"/>
    <property type="molecule type" value="Genomic_DNA"/>
</dbReference>
<organism evidence="1 2">
    <name type="scientific">Caudoviricetes sp. vir215</name>
    <dbReference type="NCBI Taxonomy" id="3068354"/>
    <lineage>
        <taxon>Viruses</taxon>
        <taxon>Duplodnaviria</taxon>
        <taxon>Heunggongvirae</taxon>
        <taxon>Uroviricota</taxon>
        <taxon>Caudoviricetes</taxon>
    </lineage>
</organism>
<dbReference type="GeneID" id="98835795"/>
<gene>
    <name evidence="1" type="ORF">vir215_00029</name>
</gene>
<evidence type="ECO:0000313" key="2">
    <source>
        <dbReference type="Proteomes" id="UP001302265"/>
    </source>
</evidence>
<reference evidence="1 2" key="1">
    <citation type="journal article" date="2023" name="Nat. Microbiol.">
        <title>A compendium of viruses from methanogenic archaea reveals their diversity and adaptations to the gut environment.</title>
        <authorList>
            <person name="Medvedeva S."/>
            <person name="Borrel G."/>
            <person name="Krupovic M."/>
            <person name="Gribaldo S."/>
        </authorList>
    </citation>
    <scope>NUCLEOTIDE SEQUENCE [LARGE SCALE GENOMIC DNA]</scope>
</reference>
<dbReference type="Proteomes" id="UP001302265">
    <property type="component" value="Segment"/>
</dbReference>
<dbReference type="RefSeq" id="YP_011108884.1">
    <property type="nucleotide sequence ID" value="NC_092586.1"/>
</dbReference>
<evidence type="ECO:0000313" key="1">
    <source>
        <dbReference type="EMBL" id="DBA35331.1"/>
    </source>
</evidence>
<proteinExistence type="predicted"/>
<keyword evidence="2" id="KW-1185">Reference proteome</keyword>
<evidence type="ECO:0008006" key="3">
    <source>
        <dbReference type="Google" id="ProtNLM"/>
    </source>
</evidence>
<sequence>MKKILDCPYCKGKADTRIVSIGDIHSSKVYVECTMCGARGPCYVCDDTKLIYHAMEAEDLWNMVARRKDE</sequence>